<sequence>MTEKIDFKKTLDGYHAKAGQFRVLQLPVMQYLMLDGAGDPNTSDLYQHALQTLYPVAYKLKFASKSHGRDYVVPPLEGLWWAEDMAVFTERRDKNKWCWTMMLMVPAWIGEDDYMKSLEAAHSQKPLPCAEKLRFETLAEGQCVQTLHIGPYDAEAETLSAMHDEFIPGHGFRMTGKHHEIYFGDPRRTAPEKLRTILRQPVGSL</sequence>
<gene>
    <name evidence="2" type="ORF">CIK84_04200</name>
</gene>
<proteinExistence type="predicted"/>
<dbReference type="InterPro" id="IPR029442">
    <property type="entry name" value="GyrI-like"/>
</dbReference>
<feature type="domain" description="GyrI-like small molecule binding" evidence="1">
    <location>
        <begin position="20"/>
        <end position="197"/>
    </location>
</feature>
<evidence type="ECO:0000259" key="1">
    <source>
        <dbReference type="Pfam" id="PF06445"/>
    </source>
</evidence>
<dbReference type="InterPro" id="IPR008319">
    <property type="entry name" value="GyrI-like_CCH_Lin2189-like"/>
</dbReference>
<evidence type="ECO:0000313" key="3">
    <source>
        <dbReference type="Proteomes" id="UP000235739"/>
    </source>
</evidence>
<dbReference type="EMBL" id="PNQX01000001">
    <property type="protein sequence ID" value="PMQ20797.1"/>
    <property type="molecule type" value="Genomic_DNA"/>
</dbReference>
<name>A0A2N7S3W9_9MICC</name>
<dbReference type="OMA" id="MPLEGLW"/>
<dbReference type="Proteomes" id="UP000235739">
    <property type="component" value="Unassembled WGS sequence"/>
</dbReference>
<accession>A0A2N7S3W9</accession>
<reference evidence="2 3" key="1">
    <citation type="journal article" date="2017" name="Elife">
        <title>Extensive horizontal gene transfer in cheese-associated bacteria.</title>
        <authorList>
            <person name="Bonham K.S."/>
            <person name="Wolfe B.E."/>
            <person name="Dutton R.J."/>
        </authorList>
    </citation>
    <scope>NUCLEOTIDE SEQUENCE [LARGE SCALE GENOMIC DNA]</scope>
    <source>
        <strain evidence="2 3">JB182</strain>
    </source>
</reference>
<dbReference type="Pfam" id="PF06445">
    <property type="entry name" value="GyrI-like"/>
    <property type="match status" value="1"/>
</dbReference>
<organism evidence="2 3">
    <name type="scientific">Glutamicibacter arilaitensis</name>
    <dbReference type="NCBI Taxonomy" id="256701"/>
    <lineage>
        <taxon>Bacteria</taxon>
        <taxon>Bacillati</taxon>
        <taxon>Actinomycetota</taxon>
        <taxon>Actinomycetes</taxon>
        <taxon>Micrococcales</taxon>
        <taxon>Micrococcaceae</taxon>
        <taxon>Glutamicibacter</taxon>
    </lineage>
</organism>
<dbReference type="RefSeq" id="WP_013349152.1">
    <property type="nucleotide sequence ID" value="NZ_JABUYH010000001.1"/>
</dbReference>
<dbReference type="Gene3D" id="3.20.80.10">
    <property type="entry name" value="Regulatory factor, effector binding domain"/>
    <property type="match status" value="1"/>
</dbReference>
<evidence type="ECO:0000313" key="2">
    <source>
        <dbReference type="EMBL" id="PMQ20797.1"/>
    </source>
</evidence>
<dbReference type="GeneID" id="303185394"/>
<protein>
    <recommendedName>
        <fullName evidence="1">GyrI-like small molecule binding domain-containing protein</fullName>
    </recommendedName>
</protein>
<dbReference type="InterPro" id="IPR011256">
    <property type="entry name" value="Reg_factor_effector_dom_sf"/>
</dbReference>
<dbReference type="AlphaFoldDB" id="A0A2N7S3W9"/>
<dbReference type="SUPFAM" id="SSF55136">
    <property type="entry name" value="Probable bacterial effector-binding domain"/>
    <property type="match status" value="1"/>
</dbReference>
<comment type="caution">
    <text evidence="2">The sequence shown here is derived from an EMBL/GenBank/DDBJ whole genome shotgun (WGS) entry which is preliminary data.</text>
</comment>
<dbReference type="PIRSF" id="PIRSF031644">
    <property type="entry name" value="UCP031644"/>
    <property type="match status" value="1"/>
</dbReference>